<dbReference type="Gene3D" id="3.90.550.10">
    <property type="entry name" value="Spore Coat Polysaccharide Biosynthesis Protein SpsA, Chain A"/>
    <property type="match status" value="1"/>
</dbReference>
<dbReference type="InterPro" id="IPR029044">
    <property type="entry name" value="Nucleotide-diphossugar_trans"/>
</dbReference>
<dbReference type="PANTHER" id="PTHR43685:SF2">
    <property type="entry name" value="GLYCOSYLTRANSFERASE 2-LIKE DOMAIN-CONTAINING PROTEIN"/>
    <property type="match status" value="1"/>
</dbReference>
<feature type="domain" description="Glycosyltransferase 2-like" evidence="1">
    <location>
        <begin position="4"/>
        <end position="105"/>
    </location>
</feature>
<protein>
    <submittedName>
        <fullName evidence="2">Glycosyltransferase</fullName>
    </submittedName>
</protein>
<gene>
    <name evidence="2" type="ORF">OEZ71_08735</name>
</gene>
<comment type="caution">
    <text evidence="2">The sequence shown here is derived from an EMBL/GenBank/DDBJ whole genome shotgun (WGS) entry which is preliminary data.</text>
</comment>
<evidence type="ECO:0000313" key="2">
    <source>
        <dbReference type="EMBL" id="MCV2872379.1"/>
    </source>
</evidence>
<proteinExistence type="predicted"/>
<dbReference type="Pfam" id="PF00535">
    <property type="entry name" value="Glycos_transf_2"/>
    <property type="match status" value="1"/>
</dbReference>
<dbReference type="RefSeq" id="WP_263739561.1">
    <property type="nucleotide sequence ID" value="NZ_JAOWKZ010000002.1"/>
</dbReference>
<sequence>MKISVVITCYNKEDYIAQAITSACKQAGVYEVIVVDDCSTDRSVAIARATDGIVLIASAVNKGVSTSTRIGVERARAGGADYVVLLDGDDVLAEDAVRYFSQVIECSDVPAIYSSISRDRVEDMRLKAHSCDLDAGYRVENAPLDYYLGRLNRPLATTALCARPELIVRHLTDKARVQDHQIAFSICHSADRIAISDAVTHYCSAARAGGNISEDVVAILTASVIVYANTFDLVKRHTLFKAYQKRAYTRGLRLRHHGVLPKSLALALYMITPFKTLLPARMRHAIIMTISHHI</sequence>
<dbReference type="CDD" id="cd00761">
    <property type="entry name" value="Glyco_tranf_GTA_type"/>
    <property type="match status" value="1"/>
</dbReference>
<dbReference type="Proteomes" id="UP001652564">
    <property type="component" value="Unassembled WGS sequence"/>
</dbReference>
<dbReference type="EMBL" id="JAOWKZ010000002">
    <property type="protein sequence ID" value="MCV2872379.1"/>
    <property type="molecule type" value="Genomic_DNA"/>
</dbReference>
<accession>A0ABT2ZMN7</accession>
<dbReference type="InterPro" id="IPR001173">
    <property type="entry name" value="Glyco_trans_2-like"/>
</dbReference>
<dbReference type="InterPro" id="IPR050834">
    <property type="entry name" value="Glycosyltransf_2"/>
</dbReference>
<dbReference type="SUPFAM" id="SSF53448">
    <property type="entry name" value="Nucleotide-diphospho-sugar transferases"/>
    <property type="match status" value="1"/>
</dbReference>
<organism evidence="2 3">
    <name type="scientific">Albidovulum litorale</name>
    <dbReference type="NCBI Taxonomy" id="2984134"/>
    <lineage>
        <taxon>Bacteria</taxon>
        <taxon>Pseudomonadati</taxon>
        <taxon>Pseudomonadota</taxon>
        <taxon>Alphaproteobacteria</taxon>
        <taxon>Rhodobacterales</taxon>
        <taxon>Paracoccaceae</taxon>
        <taxon>Albidovulum</taxon>
    </lineage>
</organism>
<dbReference type="PANTHER" id="PTHR43685">
    <property type="entry name" value="GLYCOSYLTRANSFERASE"/>
    <property type="match status" value="1"/>
</dbReference>
<keyword evidence="3" id="KW-1185">Reference proteome</keyword>
<evidence type="ECO:0000259" key="1">
    <source>
        <dbReference type="Pfam" id="PF00535"/>
    </source>
</evidence>
<reference evidence="2 3" key="1">
    <citation type="submission" date="2022-10" db="EMBL/GenBank/DDBJ databases">
        <title>Defluviimonas sp. nov., isolated from ocean surface sediments.</title>
        <authorList>
            <person name="He W."/>
            <person name="Wang L."/>
            <person name="Zhang D.-F."/>
        </authorList>
    </citation>
    <scope>NUCLEOTIDE SEQUENCE [LARGE SCALE GENOMIC DNA]</scope>
    <source>
        <strain evidence="2 3">WL0050</strain>
    </source>
</reference>
<evidence type="ECO:0000313" key="3">
    <source>
        <dbReference type="Proteomes" id="UP001652564"/>
    </source>
</evidence>
<name>A0ABT2ZMN7_9RHOB</name>